<dbReference type="STRING" id="431595.K3X7W0"/>
<evidence type="ECO:0000256" key="5">
    <source>
        <dbReference type="ARBA" id="ARBA00022826"/>
    </source>
</evidence>
<dbReference type="Gene3D" id="1.10.287.70">
    <property type="match status" value="1"/>
</dbReference>
<evidence type="ECO:0000256" key="2">
    <source>
        <dbReference type="ARBA" id="ARBA00022448"/>
    </source>
</evidence>
<keyword evidence="10 13" id="KW-0472">Membrane</keyword>
<evidence type="ECO:0000256" key="12">
    <source>
        <dbReference type="SAM" id="MobiDB-lite"/>
    </source>
</evidence>
<protein>
    <recommendedName>
        <fullName evidence="14">Ion transport domain-containing protein</fullName>
    </recommendedName>
</protein>
<dbReference type="SUPFAM" id="SSF81324">
    <property type="entry name" value="Voltage-gated potassium channels"/>
    <property type="match status" value="1"/>
</dbReference>
<dbReference type="PANTHER" id="PTHR11537">
    <property type="entry name" value="VOLTAGE-GATED POTASSIUM CHANNEL"/>
    <property type="match status" value="1"/>
</dbReference>
<dbReference type="Pfam" id="PF00520">
    <property type="entry name" value="Ion_trans"/>
    <property type="match status" value="1"/>
</dbReference>
<dbReference type="GO" id="GO:0001508">
    <property type="term" value="P:action potential"/>
    <property type="evidence" value="ECO:0007669"/>
    <property type="project" value="TreeGrafter"/>
</dbReference>
<keyword evidence="5" id="KW-0631">Potassium channel</keyword>
<feature type="transmembrane region" description="Helical" evidence="13">
    <location>
        <begin position="227"/>
        <end position="248"/>
    </location>
</feature>
<feature type="transmembrane region" description="Helical" evidence="13">
    <location>
        <begin position="159"/>
        <end position="180"/>
    </location>
</feature>
<evidence type="ECO:0000256" key="13">
    <source>
        <dbReference type="SAM" id="Phobius"/>
    </source>
</evidence>
<dbReference type="GO" id="GO:0005249">
    <property type="term" value="F:voltage-gated potassium channel activity"/>
    <property type="evidence" value="ECO:0007669"/>
    <property type="project" value="InterPro"/>
</dbReference>
<dbReference type="FunFam" id="1.10.287.70:FF:000194">
    <property type="entry name" value="Voltage-gated Ion Channel"/>
    <property type="match status" value="1"/>
</dbReference>
<feature type="region of interest" description="Disordered" evidence="12">
    <location>
        <begin position="380"/>
        <end position="423"/>
    </location>
</feature>
<dbReference type="InterPro" id="IPR005821">
    <property type="entry name" value="Ion_trans_dom"/>
</dbReference>
<evidence type="ECO:0000256" key="9">
    <source>
        <dbReference type="ARBA" id="ARBA00023065"/>
    </source>
</evidence>
<keyword evidence="11" id="KW-0407">Ion channel</keyword>
<dbReference type="AlphaFoldDB" id="K3X7W0"/>
<dbReference type="InterPro" id="IPR027359">
    <property type="entry name" value="Volt_channel_dom_sf"/>
</dbReference>
<evidence type="ECO:0000259" key="14">
    <source>
        <dbReference type="Pfam" id="PF00520"/>
    </source>
</evidence>
<sequence length="423" mass="47044">MAPSTKTTPERYDTPDANETEEDDEVEIEIRQPTHTNAHGNGGNGAGSGGTMWLPPEESNALEYAAGDQMEPNTPISMRTRLRNLLRLPNSAIKQTWQKLDISEDGICEQEEYAIMDSVHHIRMDHGDFIYGCEVVFTLIFSVEYVLRVACLRRPREYVLSAMGIVDISSIVPTFVTFFLPPARPLADLATLRIFRVIRVFRVLRLVRFVDAARALSENIDANKMRVVVFMFTVFSLIIVIGCTMYLIEGEANGFSNIPVSLYWAVVTLTTVGYGDIAPQTVPGRLIAAVVMFTGYGVIACPLVLNTQTEEEALRLNCECVRCFRGLHQEDSNFCRHCGTALRLPKKVKKLKKKTARMSALAPSDGEISLTDNAQELSALRGCDDGGEPSSRSSFRKAGKRDKSFCDDEEDMKHIPTGQEASM</sequence>
<feature type="transmembrane region" description="Helical" evidence="13">
    <location>
        <begin position="286"/>
        <end position="305"/>
    </location>
</feature>
<reference evidence="15" key="3">
    <citation type="submission" date="2015-02" db="UniProtKB">
        <authorList>
            <consortium name="EnsemblProtists"/>
        </authorList>
    </citation>
    <scope>IDENTIFICATION</scope>
    <source>
        <strain evidence="15">DAOM BR144</strain>
    </source>
</reference>
<feature type="domain" description="Ion transport" evidence="14">
    <location>
        <begin position="126"/>
        <end position="302"/>
    </location>
</feature>
<reference evidence="16" key="1">
    <citation type="journal article" date="2010" name="Genome Biol.">
        <title>Genome sequence of the necrotrophic plant pathogen Pythium ultimum reveals original pathogenicity mechanisms and effector repertoire.</title>
        <authorList>
            <person name="Levesque C.A."/>
            <person name="Brouwer H."/>
            <person name="Cano L."/>
            <person name="Hamilton J.P."/>
            <person name="Holt C."/>
            <person name="Huitema E."/>
            <person name="Raffaele S."/>
            <person name="Robideau G.P."/>
            <person name="Thines M."/>
            <person name="Win J."/>
            <person name="Zerillo M.M."/>
            <person name="Beakes G.W."/>
            <person name="Boore J.L."/>
            <person name="Busam D."/>
            <person name="Dumas B."/>
            <person name="Ferriera S."/>
            <person name="Fuerstenberg S.I."/>
            <person name="Gachon C.M."/>
            <person name="Gaulin E."/>
            <person name="Govers F."/>
            <person name="Grenville-Briggs L."/>
            <person name="Horner N."/>
            <person name="Hostetler J."/>
            <person name="Jiang R.H."/>
            <person name="Johnson J."/>
            <person name="Krajaejun T."/>
            <person name="Lin H."/>
            <person name="Meijer H.J."/>
            <person name="Moore B."/>
            <person name="Morris P."/>
            <person name="Phuntmart V."/>
            <person name="Puiu D."/>
            <person name="Shetty J."/>
            <person name="Stajich J.E."/>
            <person name="Tripathy S."/>
            <person name="Wawra S."/>
            <person name="van West P."/>
            <person name="Whitty B.R."/>
            <person name="Coutinho P.M."/>
            <person name="Henrissat B."/>
            <person name="Martin F."/>
            <person name="Thomas P.D."/>
            <person name="Tyler B.M."/>
            <person name="De Vries R.P."/>
            <person name="Kamoun S."/>
            <person name="Yandell M."/>
            <person name="Tisserat N."/>
            <person name="Buell C.R."/>
        </authorList>
    </citation>
    <scope>NUCLEOTIDE SEQUENCE</scope>
    <source>
        <strain evidence="16">DAOM:BR144</strain>
    </source>
</reference>
<feature type="compositionally biased region" description="Acidic residues" evidence="12">
    <location>
        <begin position="16"/>
        <end position="27"/>
    </location>
</feature>
<comment type="subcellular location">
    <subcellularLocation>
        <location evidence="1">Membrane</location>
        <topology evidence="1">Multi-pass membrane protein</topology>
    </subcellularLocation>
</comment>
<evidence type="ECO:0000313" key="15">
    <source>
        <dbReference type="EnsemblProtists" id="PYU1_T013309"/>
    </source>
</evidence>
<dbReference type="InterPro" id="IPR028325">
    <property type="entry name" value="VG_K_chnl"/>
</dbReference>
<keyword evidence="6" id="KW-0851">Voltage-gated channel</keyword>
<name>K3X7W0_GLOUD</name>
<feature type="transmembrane region" description="Helical" evidence="13">
    <location>
        <begin position="254"/>
        <end position="274"/>
    </location>
</feature>
<dbReference type="Proteomes" id="UP000019132">
    <property type="component" value="Unassembled WGS sequence"/>
</dbReference>
<keyword evidence="9" id="KW-0406">Ion transport</keyword>
<dbReference type="eggNOG" id="KOG3713">
    <property type="taxonomic scope" value="Eukaryota"/>
</dbReference>
<evidence type="ECO:0000256" key="3">
    <source>
        <dbReference type="ARBA" id="ARBA00022538"/>
    </source>
</evidence>
<keyword evidence="8 13" id="KW-1133">Transmembrane helix</keyword>
<keyword evidence="2" id="KW-0813">Transport</keyword>
<feature type="region of interest" description="Disordered" evidence="12">
    <location>
        <begin position="1"/>
        <end position="56"/>
    </location>
</feature>
<dbReference type="EnsemblProtists" id="PYU1_T013309">
    <property type="protein sequence ID" value="PYU1_T013309"/>
    <property type="gene ID" value="PYU1_G013280"/>
</dbReference>
<organism evidence="15 16">
    <name type="scientific">Globisporangium ultimum (strain ATCC 200006 / CBS 805.95 / DAOM BR144)</name>
    <name type="common">Pythium ultimum</name>
    <dbReference type="NCBI Taxonomy" id="431595"/>
    <lineage>
        <taxon>Eukaryota</taxon>
        <taxon>Sar</taxon>
        <taxon>Stramenopiles</taxon>
        <taxon>Oomycota</taxon>
        <taxon>Peronosporomycetes</taxon>
        <taxon>Pythiales</taxon>
        <taxon>Pythiaceae</taxon>
        <taxon>Globisporangium</taxon>
    </lineage>
</organism>
<dbReference type="VEuPathDB" id="FungiDB:PYU1_G013280"/>
<evidence type="ECO:0000256" key="4">
    <source>
        <dbReference type="ARBA" id="ARBA00022692"/>
    </source>
</evidence>
<feature type="compositionally biased region" description="Basic and acidic residues" evidence="12">
    <location>
        <begin position="401"/>
        <end position="414"/>
    </location>
</feature>
<dbReference type="EMBL" id="GL376627">
    <property type="status" value="NOT_ANNOTATED_CDS"/>
    <property type="molecule type" value="Genomic_DNA"/>
</dbReference>
<dbReference type="Gene3D" id="1.20.120.350">
    <property type="entry name" value="Voltage-gated potassium channels. Chain C"/>
    <property type="match status" value="1"/>
</dbReference>
<evidence type="ECO:0000256" key="11">
    <source>
        <dbReference type="ARBA" id="ARBA00023303"/>
    </source>
</evidence>
<proteinExistence type="predicted"/>
<evidence type="ECO:0000256" key="10">
    <source>
        <dbReference type="ARBA" id="ARBA00023136"/>
    </source>
</evidence>
<feature type="compositionally biased region" description="Gly residues" evidence="12">
    <location>
        <begin position="40"/>
        <end position="50"/>
    </location>
</feature>
<reference evidence="16" key="2">
    <citation type="submission" date="2010-04" db="EMBL/GenBank/DDBJ databases">
        <authorList>
            <person name="Buell R."/>
            <person name="Hamilton J."/>
            <person name="Hostetler J."/>
        </authorList>
    </citation>
    <scope>NUCLEOTIDE SEQUENCE [LARGE SCALE GENOMIC DNA]</scope>
    <source>
        <strain evidence="16">DAOM:BR144</strain>
    </source>
</reference>
<evidence type="ECO:0000256" key="1">
    <source>
        <dbReference type="ARBA" id="ARBA00004141"/>
    </source>
</evidence>
<dbReference type="PANTHER" id="PTHR11537:SF254">
    <property type="entry name" value="POTASSIUM VOLTAGE-GATED CHANNEL PROTEIN SHAB"/>
    <property type="match status" value="1"/>
</dbReference>
<keyword evidence="7" id="KW-0630">Potassium</keyword>
<keyword evidence="4 13" id="KW-0812">Transmembrane</keyword>
<evidence type="ECO:0000256" key="6">
    <source>
        <dbReference type="ARBA" id="ARBA00022882"/>
    </source>
</evidence>
<dbReference type="InParanoid" id="K3X7W0"/>
<keyword evidence="3" id="KW-0633">Potassium transport</keyword>
<evidence type="ECO:0000256" key="8">
    <source>
        <dbReference type="ARBA" id="ARBA00022989"/>
    </source>
</evidence>
<keyword evidence="16" id="KW-1185">Reference proteome</keyword>
<dbReference type="PRINTS" id="PR00169">
    <property type="entry name" value="KCHANNEL"/>
</dbReference>
<dbReference type="GO" id="GO:0008076">
    <property type="term" value="C:voltage-gated potassium channel complex"/>
    <property type="evidence" value="ECO:0007669"/>
    <property type="project" value="InterPro"/>
</dbReference>
<dbReference type="HOGENOM" id="CLU_029895_0_0_1"/>
<evidence type="ECO:0000256" key="7">
    <source>
        <dbReference type="ARBA" id="ARBA00022958"/>
    </source>
</evidence>
<evidence type="ECO:0000313" key="16">
    <source>
        <dbReference type="Proteomes" id="UP000019132"/>
    </source>
</evidence>
<accession>K3X7W0</accession>